<gene>
    <name evidence="4" type="ORF">FZC36_01625</name>
</gene>
<accession>A0A5C0UGS7</accession>
<protein>
    <recommendedName>
        <fullName evidence="2">Chromosome partitioning protein ParA</fullName>
    </recommendedName>
</protein>
<organism evidence="4 5">
    <name type="scientific">Candidatus Nesciobacter abundans</name>
    <dbReference type="NCBI Taxonomy" id="2601668"/>
    <lineage>
        <taxon>Bacteria</taxon>
        <taxon>Pseudomonadati</taxon>
        <taxon>Pseudomonadota</taxon>
        <taxon>Alphaproteobacteria</taxon>
        <taxon>Holosporales</taxon>
        <taxon>Holosporaceae</taxon>
        <taxon>Candidatus Nesciobacter</taxon>
    </lineage>
</organism>
<dbReference type="InterPro" id="IPR050678">
    <property type="entry name" value="DNA_Partitioning_ATPase"/>
</dbReference>
<dbReference type="Gene3D" id="3.40.50.300">
    <property type="entry name" value="P-loop containing nucleotide triphosphate hydrolases"/>
    <property type="match status" value="1"/>
</dbReference>
<dbReference type="PANTHER" id="PTHR13696:SF52">
    <property type="entry name" value="PARA FAMILY PROTEIN CT_582"/>
    <property type="match status" value="1"/>
</dbReference>
<evidence type="ECO:0000256" key="2">
    <source>
        <dbReference type="ARBA" id="ARBA00074747"/>
    </source>
</evidence>
<dbReference type="EMBL" id="CP043314">
    <property type="protein sequence ID" value="QEK39326.1"/>
    <property type="molecule type" value="Genomic_DNA"/>
</dbReference>
<dbReference type="OrthoDB" id="9815116at2"/>
<name>A0A5C0UGS7_9PROT</name>
<dbReference type="PANTHER" id="PTHR13696">
    <property type="entry name" value="P-LOOP CONTAINING NUCLEOSIDE TRIPHOSPHATE HYDROLASE"/>
    <property type="match status" value="1"/>
</dbReference>
<evidence type="ECO:0000313" key="4">
    <source>
        <dbReference type="EMBL" id="QEK39326.1"/>
    </source>
</evidence>
<dbReference type="AlphaFoldDB" id="A0A5C0UGS7"/>
<keyword evidence="5" id="KW-1185">Reference proteome</keyword>
<dbReference type="InterPro" id="IPR025669">
    <property type="entry name" value="AAA_dom"/>
</dbReference>
<proteinExistence type="predicted"/>
<reference evidence="4 5" key="1">
    <citation type="submission" date="2019-08" db="EMBL/GenBank/DDBJ databases">
        <title>Highly reduced genomes of protist endosymbionts show evolutionary convergence.</title>
        <authorList>
            <person name="George E."/>
            <person name="Husnik F."/>
            <person name="Tashyreva D."/>
            <person name="Prokopchuk G."/>
            <person name="Horak A."/>
            <person name="Kwong W.K."/>
            <person name="Lukes J."/>
            <person name="Keeling P.J."/>
        </authorList>
    </citation>
    <scope>NUCLEOTIDE SEQUENCE [LARGE SCALE GENOMIC DNA]</scope>
    <source>
        <strain evidence="4">1604HC</strain>
    </source>
</reference>
<dbReference type="Pfam" id="PF13614">
    <property type="entry name" value="AAA_31"/>
    <property type="match status" value="1"/>
</dbReference>
<dbReference type="KEGG" id="nabu:FZC36_01625"/>
<feature type="domain" description="AAA" evidence="3">
    <location>
        <begin position="2"/>
        <end position="167"/>
    </location>
</feature>
<evidence type="ECO:0000259" key="3">
    <source>
        <dbReference type="Pfam" id="PF13614"/>
    </source>
</evidence>
<dbReference type="FunFam" id="3.40.50.300:FF:000285">
    <property type="entry name" value="Sporulation initiation inhibitor Soj"/>
    <property type="match status" value="1"/>
</dbReference>
<dbReference type="CDD" id="cd02042">
    <property type="entry name" value="ParAB_family"/>
    <property type="match status" value="1"/>
</dbReference>
<sequence>MAVVNQKGGVGKTTTAVNLSTALAQKGKKVLLIDLDPQGNATTGVGLEKNSVSNSYDLFFEKVQESKTFVENLHCIPSSKDLAGIAIELASDPVKNYKLKQSINYPEYDYIIMDSPPTLGLISLNILNACNGIIIPMQCEFYSLEGIAQLMETISSVRENWNKDIKIDGILMTMFDRRNMLSKDVLNEVTMFFKDLVFETKIPRNVKLAEAPSFGKPGVIYSPLSPGAKAYDDLAEEFLSKEKLNQ</sequence>
<comment type="function">
    <text evidence="1">Involved in chromosome partition. Localize to both poles of the predivisional cell following completion of DNA replication.</text>
</comment>
<dbReference type="InterPro" id="IPR027417">
    <property type="entry name" value="P-loop_NTPase"/>
</dbReference>
<dbReference type="Proteomes" id="UP000324924">
    <property type="component" value="Chromosome"/>
</dbReference>
<evidence type="ECO:0000256" key="1">
    <source>
        <dbReference type="ARBA" id="ARBA00057242"/>
    </source>
</evidence>
<dbReference type="SUPFAM" id="SSF52540">
    <property type="entry name" value="P-loop containing nucleoside triphosphate hydrolases"/>
    <property type="match status" value="1"/>
</dbReference>
<evidence type="ECO:0000313" key="5">
    <source>
        <dbReference type="Proteomes" id="UP000324924"/>
    </source>
</evidence>